<evidence type="ECO:0000313" key="2">
    <source>
        <dbReference type="EMBL" id="KKT60378.1"/>
    </source>
</evidence>
<dbReference type="InterPro" id="IPR013785">
    <property type="entry name" value="Aldolase_TIM"/>
</dbReference>
<dbReference type="Pfam" id="PF03102">
    <property type="entry name" value="NeuB"/>
    <property type="match status" value="1"/>
</dbReference>
<sequence length="352" mass="38772">MTIQIGERKIGPGHPTFIIAEISGNHNQGFERAVEIIKAAHEAGADAIKLQTYTADTITIDSDKPPFRVGAGDKPELWQGKTLHQLYSKAYTPWEWQPKLKKVAEDLGMILFSTPFDDTAVDFLEKMDVLCYKVASFECTDMWLLKKIAKTKKPIIMSRGMASEEEIKEAISTLRENGAGQIAVLHCVSAYPAKPEEMNLRTIPDLREKFGVVSGLSDHTLGTEVAVAAVALGASIIEKHVTLDRAAGGIDDSFSLEPAELKQLVSSVRIVERALGEAHYGPASAREAEEKHWRRSLFVVKNMKKGEKFTSENVRSIRPADGLPTKFFDEIIGKVAAKDIESGTPLDWNLVG</sequence>
<gene>
    <name evidence="2" type="ORF">UW53_C0001G0028</name>
</gene>
<comment type="caution">
    <text evidence="2">The sequence shown here is derived from an EMBL/GenBank/DDBJ whole genome shotgun (WGS) entry which is preliminary data.</text>
</comment>
<dbReference type="InterPro" id="IPR013132">
    <property type="entry name" value="PseI/NeuA/B-like_N"/>
</dbReference>
<dbReference type="Gene3D" id="3.90.1210.10">
    <property type="entry name" value="Antifreeze-like/N-acetylneuraminic acid synthase C-terminal domain"/>
    <property type="match status" value="1"/>
</dbReference>
<dbReference type="SMART" id="SM00858">
    <property type="entry name" value="SAF"/>
    <property type="match status" value="1"/>
</dbReference>
<proteinExistence type="predicted"/>
<dbReference type="Gene3D" id="3.20.20.70">
    <property type="entry name" value="Aldolase class I"/>
    <property type="match status" value="1"/>
</dbReference>
<dbReference type="GO" id="GO:0047444">
    <property type="term" value="F:N-acylneuraminate-9-phosphate synthase activity"/>
    <property type="evidence" value="ECO:0007669"/>
    <property type="project" value="TreeGrafter"/>
</dbReference>
<evidence type="ECO:0000313" key="3">
    <source>
        <dbReference type="Proteomes" id="UP000034087"/>
    </source>
</evidence>
<protein>
    <recommendedName>
        <fullName evidence="1">AFP-like domain-containing protein</fullName>
    </recommendedName>
</protein>
<dbReference type="InterPro" id="IPR020030">
    <property type="entry name" value="Pseudaminic_synth_PseI"/>
</dbReference>
<evidence type="ECO:0000259" key="1">
    <source>
        <dbReference type="PROSITE" id="PS50844"/>
    </source>
</evidence>
<dbReference type="InterPro" id="IPR036732">
    <property type="entry name" value="AFP_Neu5c_C_sf"/>
</dbReference>
<dbReference type="SUPFAM" id="SSF51569">
    <property type="entry name" value="Aldolase"/>
    <property type="match status" value="1"/>
</dbReference>
<dbReference type="InterPro" id="IPR013974">
    <property type="entry name" value="SAF"/>
</dbReference>
<reference evidence="2 3" key="1">
    <citation type="journal article" date="2015" name="Nature">
        <title>rRNA introns, odd ribosomes, and small enigmatic genomes across a large radiation of phyla.</title>
        <authorList>
            <person name="Brown C.T."/>
            <person name="Hug L.A."/>
            <person name="Thomas B.C."/>
            <person name="Sharon I."/>
            <person name="Castelle C.J."/>
            <person name="Singh A."/>
            <person name="Wilkins M.J."/>
            <person name="Williams K.H."/>
            <person name="Banfield J.F."/>
        </authorList>
    </citation>
    <scope>NUCLEOTIDE SEQUENCE [LARGE SCALE GENOMIC DNA]</scope>
</reference>
<dbReference type="Pfam" id="PF08666">
    <property type="entry name" value="SAF"/>
    <property type="match status" value="1"/>
</dbReference>
<accession>A0A0G1IN60</accession>
<dbReference type="PANTHER" id="PTHR42966">
    <property type="entry name" value="N-ACETYLNEURAMINATE SYNTHASE"/>
    <property type="match status" value="1"/>
</dbReference>
<dbReference type="PANTHER" id="PTHR42966:SF2">
    <property type="entry name" value="PSEUDAMINIC ACID SYNTHASE"/>
    <property type="match status" value="1"/>
</dbReference>
<dbReference type="CDD" id="cd11615">
    <property type="entry name" value="SAF_NeuB_like"/>
    <property type="match status" value="1"/>
</dbReference>
<dbReference type="NCBIfam" id="TIGR03586">
    <property type="entry name" value="PseI"/>
    <property type="match status" value="1"/>
</dbReference>
<dbReference type="Proteomes" id="UP000034087">
    <property type="component" value="Unassembled WGS sequence"/>
</dbReference>
<organism evidence="2 3">
    <name type="scientific">Candidatus Giovannonibacteria bacterium GW2011_GWA1_44_25</name>
    <dbReference type="NCBI Taxonomy" id="1618645"/>
    <lineage>
        <taxon>Bacteria</taxon>
        <taxon>Candidatus Giovannoniibacteriota</taxon>
    </lineage>
</organism>
<dbReference type="EMBL" id="LCIR01000001">
    <property type="protein sequence ID" value="KKT60378.1"/>
    <property type="molecule type" value="Genomic_DNA"/>
</dbReference>
<dbReference type="PROSITE" id="PS50844">
    <property type="entry name" value="AFP_LIKE"/>
    <property type="match status" value="1"/>
</dbReference>
<dbReference type="InterPro" id="IPR057736">
    <property type="entry name" value="SAF_PseI/NeuA/NeuB"/>
</dbReference>
<feature type="domain" description="AFP-like" evidence="1">
    <location>
        <begin position="296"/>
        <end position="352"/>
    </location>
</feature>
<dbReference type="GO" id="GO:0016051">
    <property type="term" value="P:carbohydrate biosynthetic process"/>
    <property type="evidence" value="ECO:0007669"/>
    <property type="project" value="InterPro"/>
</dbReference>
<dbReference type="AlphaFoldDB" id="A0A0G1IN60"/>
<name>A0A0G1IN60_9BACT</name>
<dbReference type="SUPFAM" id="SSF51269">
    <property type="entry name" value="AFP III-like domain"/>
    <property type="match status" value="1"/>
</dbReference>
<dbReference type="InterPro" id="IPR006190">
    <property type="entry name" value="SAF_AFP_Neu5Ac"/>
</dbReference>
<dbReference type="InterPro" id="IPR051690">
    <property type="entry name" value="PseI-like"/>
</dbReference>
<dbReference type="PATRIC" id="fig|1618645.3.peg.29"/>